<dbReference type="AlphaFoldDB" id="C0C6A7"/>
<gene>
    <name evidence="1" type="ORF">CLOHYLEM_07644</name>
</gene>
<keyword evidence="2" id="KW-1185">Reference proteome</keyword>
<dbReference type="Proteomes" id="UP000004893">
    <property type="component" value="Unassembled WGS sequence"/>
</dbReference>
<evidence type="ECO:0000313" key="1">
    <source>
        <dbReference type="EMBL" id="EEG72242.1"/>
    </source>
</evidence>
<accession>C0C6A7</accession>
<name>C0C6A7_9FIRM</name>
<dbReference type="STRING" id="553973.CLOHYLEM_07644"/>
<evidence type="ECO:0000313" key="2">
    <source>
        <dbReference type="Proteomes" id="UP000004893"/>
    </source>
</evidence>
<dbReference type="RefSeq" id="WP_006444991.1">
    <property type="nucleotide sequence ID" value="NZ_CP036524.1"/>
</dbReference>
<dbReference type="HOGENOM" id="CLU_1213083_0_0_9"/>
<protein>
    <submittedName>
        <fullName evidence="1">Uncharacterized protein</fullName>
    </submittedName>
</protein>
<reference evidence="1" key="2">
    <citation type="submission" date="2013-06" db="EMBL/GenBank/DDBJ databases">
        <title>Draft genome sequence of Clostridium hylemonae (DSM 15053).</title>
        <authorList>
            <person name="Sudarsanam P."/>
            <person name="Ley R."/>
            <person name="Guruge J."/>
            <person name="Turnbaugh P.J."/>
            <person name="Mahowald M."/>
            <person name="Liep D."/>
            <person name="Gordon J."/>
        </authorList>
    </citation>
    <scope>NUCLEOTIDE SEQUENCE</scope>
    <source>
        <strain evidence="1">DSM 15053</strain>
    </source>
</reference>
<reference evidence="1" key="1">
    <citation type="submission" date="2009-02" db="EMBL/GenBank/DDBJ databases">
        <authorList>
            <person name="Fulton L."/>
            <person name="Clifton S."/>
            <person name="Fulton B."/>
            <person name="Xu J."/>
            <person name="Minx P."/>
            <person name="Pepin K.H."/>
            <person name="Johnson M."/>
            <person name="Bhonagiri V."/>
            <person name="Nash W.E."/>
            <person name="Mardis E.R."/>
            <person name="Wilson R.K."/>
        </authorList>
    </citation>
    <scope>NUCLEOTIDE SEQUENCE [LARGE SCALE GENOMIC DNA]</scope>
    <source>
        <strain evidence="1">DSM 15053</strain>
    </source>
</reference>
<comment type="caution">
    <text evidence="1">The sequence shown here is derived from an EMBL/GenBank/DDBJ whole genome shotgun (WGS) entry which is preliminary data.</text>
</comment>
<organism evidence="1 2">
    <name type="scientific">[Clostridium] hylemonae DSM 15053</name>
    <dbReference type="NCBI Taxonomy" id="553973"/>
    <lineage>
        <taxon>Bacteria</taxon>
        <taxon>Bacillati</taxon>
        <taxon>Bacillota</taxon>
        <taxon>Clostridia</taxon>
        <taxon>Lachnospirales</taxon>
        <taxon>Lachnospiraceae</taxon>
    </lineage>
</organism>
<proteinExistence type="predicted"/>
<dbReference type="OrthoDB" id="2072935at2"/>
<dbReference type="EMBL" id="ABYI02000042">
    <property type="protein sequence ID" value="EEG72242.1"/>
    <property type="molecule type" value="Genomic_DNA"/>
</dbReference>
<sequence length="228" mass="26323">MEKLKRAVSFISLAALVLLLLYVKYAYERGAELWPAKTKLSKDEVRIERKIKIPEGETKEFIQPAFLVRLSYSSTETPEDVIEDLEKGNYGHDWYEKARLNEDGTLSMTVTGKQLEHWISTREDGINKRIVNNKNKDMEIKINEDFTEVTYILKKGYEISFLEWAIDGVVILGCLLEAQVFTGVPPEDCHVREVVKREEDGVVIIDAVTPGTNYEVTEREWYGEEQKK</sequence>